<feature type="domain" description="Chitin-binding type-2" evidence="2">
    <location>
        <begin position="49"/>
        <end position="115"/>
    </location>
</feature>
<dbReference type="InterPro" id="IPR002557">
    <property type="entry name" value="Chitin-bd_dom"/>
</dbReference>
<sequence>MALDCLTGSVSAVTIPYLLVLFRVLSLSAAEVRVKRQDDDSDPDSINVEELCKDRPGDEYFRLSTDGDCREVVRCDDAGENGITRLASVRCPTGLYFDVLRQTCDWKANVKSCDLLGSKSPGHGQQSCGVDELNRKTIAASFRPHAHRHRSVRPGYLCYHLD</sequence>
<dbReference type="InterPro" id="IPR036508">
    <property type="entry name" value="Chitin-bd_dom_sf"/>
</dbReference>
<proteinExistence type="predicted"/>
<evidence type="ECO:0000313" key="3">
    <source>
        <dbReference type="EnsemblMetazoa" id="AMAM015044-PA"/>
    </source>
</evidence>
<keyword evidence="1" id="KW-0812">Transmembrane</keyword>
<dbReference type="AlphaFoldDB" id="A0A182SWU7"/>
<dbReference type="EnsemblMetazoa" id="AMAM015044-RA">
    <property type="protein sequence ID" value="AMAM015044-PA"/>
    <property type="gene ID" value="AMAM015044"/>
</dbReference>
<name>A0A182SWU7_9DIPT</name>
<keyword evidence="4" id="KW-1185">Reference proteome</keyword>
<keyword evidence="1" id="KW-1133">Transmembrane helix</keyword>
<keyword evidence="1" id="KW-0472">Membrane</keyword>
<dbReference type="GO" id="GO:0005576">
    <property type="term" value="C:extracellular region"/>
    <property type="evidence" value="ECO:0007669"/>
    <property type="project" value="InterPro"/>
</dbReference>
<reference evidence="4" key="1">
    <citation type="submission" date="2013-09" db="EMBL/GenBank/DDBJ databases">
        <title>The Genome Sequence of Anopheles maculatus species B.</title>
        <authorList>
            <consortium name="The Broad Institute Genomics Platform"/>
            <person name="Neafsey D.E."/>
            <person name="Besansky N."/>
            <person name="Howell P."/>
            <person name="Walton C."/>
            <person name="Young S.K."/>
            <person name="Zeng Q."/>
            <person name="Gargeya S."/>
            <person name="Fitzgerald M."/>
            <person name="Haas B."/>
            <person name="Abouelleil A."/>
            <person name="Allen A.W."/>
            <person name="Alvarado L."/>
            <person name="Arachchi H.M."/>
            <person name="Berlin A.M."/>
            <person name="Chapman S.B."/>
            <person name="Gainer-Dewar J."/>
            <person name="Goldberg J."/>
            <person name="Griggs A."/>
            <person name="Gujja S."/>
            <person name="Hansen M."/>
            <person name="Howarth C."/>
            <person name="Imamovic A."/>
            <person name="Ireland A."/>
            <person name="Larimer J."/>
            <person name="McCowan C."/>
            <person name="Murphy C."/>
            <person name="Pearson M."/>
            <person name="Poon T.W."/>
            <person name="Priest M."/>
            <person name="Roberts A."/>
            <person name="Saif S."/>
            <person name="Shea T."/>
            <person name="Sisk P."/>
            <person name="Sykes S."/>
            <person name="Wortman J."/>
            <person name="Nusbaum C."/>
            <person name="Birren B."/>
        </authorList>
    </citation>
    <scope>NUCLEOTIDE SEQUENCE [LARGE SCALE GENOMIC DNA]</scope>
    <source>
        <strain evidence="4">maculatus3</strain>
    </source>
</reference>
<reference evidence="3" key="2">
    <citation type="submission" date="2020-05" db="UniProtKB">
        <authorList>
            <consortium name="EnsemblMetazoa"/>
        </authorList>
    </citation>
    <scope>IDENTIFICATION</scope>
    <source>
        <strain evidence="3">maculatus3</strain>
    </source>
</reference>
<organism evidence="3 4">
    <name type="scientific">Anopheles maculatus</name>
    <dbReference type="NCBI Taxonomy" id="74869"/>
    <lineage>
        <taxon>Eukaryota</taxon>
        <taxon>Metazoa</taxon>
        <taxon>Ecdysozoa</taxon>
        <taxon>Arthropoda</taxon>
        <taxon>Hexapoda</taxon>
        <taxon>Insecta</taxon>
        <taxon>Pterygota</taxon>
        <taxon>Neoptera</taxon>
        <taxon>Endopterygota</taxon>
        <taxon>Diptera</taxon>
        <taxon>Nematocera</taxon>
        <taxon>Culicoidea</taxon>
        <taxon>Culicidae</taxon>
        <taxon>Anophelinae</taxon>
        <taxon>Anopheles</taxon>
        <taxon>Anopheles maculatus group</taxon>
    </lineage>
</organism>
<protein>
    <recommendedName>
        <fullName evidence="2">Chitin-binding type-2 domain-containing protein</fullName>
    </recommendedName>
</protein>
<evidence type="ECO:0000313" key="4">
    <source>
        <dbReference type="Proteomes" id="UP000075901"/>
    </source>
</evidence>
<dbReference type="Pfam" id="PF01607">
    <property type="entry name" value="CBM_14"/>
    <property type="match status" value="1"/>
</dbReference>
<dbReference type="Gene3D" id="2.170.140.10">
    <property type="entry name" value="Chitin binding domain"/>
    <property type="match status" value="1"/>
</dbReference>
<evidence type="ECO:0000256" key="1">
    <source>
        <dbReference type="SAM" id="Phobius"/>
    </source>
</evidence>
<accession>A0A182SWU7</accession>
<evidence type="ECO:0000259" key="2">
    <source>
        <dbReference type="PROSITE" id="PS50940"/>
    </source>
</evidence>
<dbReference type="Proteomes" id="UP000075901">
    <property type="component" value="Unassembled WGS sequence"/>
</dbReference>
<dbReference type="SUPFAM" id="SSF57625">
    <property type="entry name" value="Invertebrate chitin-binding proteins"/>
    <property type="match status" value="1"/>
</dbReference>
<dbReference type="VEuPathDB" id="VectorBase:AMAM015044"/>
<dbReference type="GO" id="GO:0008061">
    <property type="term" value="F:chitin binding"/>
    <property type="evidence" value="ECO:0007669"/>
    <property type="project" value="InterPro"/>
</dbReference>
<dbReference type="PROSITE" id="PS50940">
    <property type="entry name" value="CHIT_BIND_II"/>
    <property type="match status" value="1"/>
</dbReference>
<dbReference type="SMART" id="SM00494">
    <property type="entry name" value="ChtBD2"/>
    <property type="match status" value="1"/>
</dbReference>
<feature type="transmembrane region" description="Helical" evidence="1">
    <location>
        <begin position="6"/>
        <end position="26"/>
    </location>
</feature>